<comment type="caution">
    <text evidence="2">The sequence shown here is derived from an EMBL/GenBank/DDBJ whole genome shotgun (WGS) entry which is preliminary data.</text>
</comment>
<dbReference type="InterPro" id="IPR018289">
    <property type="entry name" value="MULE_transposase_dom"/>
</dbReference>
<accession>A0A6A5GM82</accession>
<proteinExistence type="predicted"/>
<dbReference type="RefSeq" id="XP_053584220.1">
    <property type="nucleotide sequence ID" value="XM_053729448.1"/>
</dbReference>
<dbReference type="AlphaFoldDB" id="A0A6A5GM82"/>
<feature type="domain" description="MULE transposase" evidence="1">
    <location>
        <begin position="180"/>
        <end position="276"/>
    </location>
</feature>
<name>A0A6A5GM82_CAERE</name>
<evidence type="ECO:0000313" key="3">
    <source>
        <dbReference type="Proteomes" id="UP000483820"/>
    </source>
</evidence>
<sequence>MPQGKLKEVENIDGWLMKVKKEIPTLNEKIYHCAERTTKVQCSAAFGVHKSTGVIRVIKQHINHDKDLLSNAVKIGRQELKRRAENGNVRDVIDSVRADFGAHVSVAIGDYNCKRRLVHSSKARKDPDTNKMNSGGAISEKYKRTLDGDGFLIRDVTFNQERVLIFGSDVGLELLSAGKVLMVDGTFSCCPDGFTQLFTFHVYLSEDVVKPVVFALLPNKQLATYEFMINQLKRLPFLQNWKPDMIISDFEVNIKTAFERSFPTASFHGCLFHLIQSWRRRAEKLKLYDELLTGSLQDFWQLLKVLPFIEESKIGRFFEIIVLETVPNIVGPAVNEFIDYVDENYVRGPVGGTPRFSPSLWSCSLQTINGIHRTSNSVECWHRLLHSVTTMHHGFTKVKLSDLLHKLQMEERHTSMDWAELKINPNFKVIKSRKVSNIMKDRRLKLAVENNPPPPYLPLDGVQLLWSFVNAKKY</sequence>
<dbReference type="CTD" id="78775632"/>
<dbReference type="Pfam" id="PF10551">
    <property type="entry name" value="MULE"/>
    <property type="match status" value="1"/>
</dbReference>
<evidence type="ECO:0000259" key="1">
    <source>
        <dbReference type="Pfam" id="PF10551"/>
    </source>
</evidence>
<dbReference type="Proteomes" id="UP000483820">
    <property type="component" value="Chromosome IV"/>
</dbReference>
<organism evidence="2 3">
    <name type="scientific">Caenorhabditis remanei</name>
    <name type="common">Caenorhabditis vulgaris</name>
    <dbReference type="NCBI Taxonomy" id="31234"/>
    <lineage>
        <taxon>Eukaryota</taxon>
        <taxon>Metazoa</taxon>
        <taxon>Ecdysozoa</taxon>
        <taxon>Nematoda</taxon>
        <taxon>Chromadorea</taxon>
        <taxon>Rhabditida</taxon>
        <taxon>Rhabditina</taxon>
        <taxon>Rhabditomorpha</taxon>
        <taxon>Rhabditoidea</taxon>
        <taxon>Rhabditidae</taxon>
        <taxon>Peloderinae</taxon>
        <taxon>Caenorhabditis</taxon>
    </lineage>
</organism>
<dbReference type="KEGG" id="crq:GCK72_012850"/>
<dbReference type="EMBL" id="WUAV01000004">
    <property type="protein sequence ID" value="KAF1756397.1"/>
    <property type="molecule type" value="Genomic_DNA"/>
</dbReference>
<reference evidence="2 3" key="1">
    <citation type="submission" date="2019-12" db="EMBL/GenBank/DDBJ databases">
        <title>Chromosome-level assembly of the Caenorhabditis remanei genome.</title>
        <authorList>
            <person name="Teterina A.A."/>
            <person name="Willis J.H."/>
            <person name="Phillips P.C."/>
        </authorList>
    </citation>
    <scope>NUCLEOTIDE SEQUENCE [LARGE SCALE GENOMIC DNA]</scope>
    <source>
        <strain evidence="2 3">PX506</strain>
        <tissue evidence="2">Whole organism</tissue>
    </source>
</reference>
<evidence type="ECO:0000313" key="2">
    <source>
        <dbReference type="EMBL" id="KAF1756397.1"/>
    </source>
</evidence>
<dbReference type="GeneID" id="78775632"/>
<gene>
    <name evidence="2" type="ORF">GCK72_012850</name>
</gene>
<protein>
    <recommendedName>
        <fullName evidence="1">MULE transposase domain-containing protein</fullName>
    </recommendedName>
</protein>